<sequence>MDFVLNNVLQDPPVLLGLIAMIGLIVQRKPISEIVKGSVTAAFGMVILTEGVNMLTGVVSAINTSVQAKMGISVAKGLSDATFTADYGGAVGMAMFLALIIHLIIARFTPVKTIFLTGHMLWWVPFVIVAGGVEGGLRGPVLIIVSAIMSALYFSVAPWILRKYIWAATGDDSFLIGHPTTILSLISGFVAKRVGNKEHSTENINVPQGLSFFREISISGGLVMFLVDIVVGLIAPALVPKGGNLFMVALNAGLTFGGGLLILLYGVRLLVNQIIPAFQGISEKLVPGAKPAFDVPILFNYKPNAVIIGFISAFITSTILVLIANTTNLFGVLVVPMVITCFFECGGAAIVGEGQGGVRGAVIGTAVASFAMIALVGVSAAMMGDTIKNWILIFGGNDLSLWAIISKLVTSIIGGF</sequence>
<comment type="caution">
    <text evidence="15">The sequence shown here is derived from an EMBL/GenBank/DDBJ whole genome shotgun (WGS) entry which is preliminary data.</text>
</comment>
<evidence type="ECO:0000313" key="16">
    <source>
        <dbReference type="Proteomes" id="UP001280897"/>
    </source>
</evidence>
<dbReference type="NCBIfam" id="NF006920">
    <property type="entry name" value="PRK09410.1-2"/>
    <property type="match status" value="1"/>
</dbReference>
<evidence type="ECO:0000256" key="11">
    <source>
        <dbReference type="ARBA" id="ARBA00038218"/>
    </source>
</evidence>
<evidence type="ECO:0000256" key="4">
    <source>
        <dbReference type="ARBA" id="ARBA00022475"/>
    </source>
</evidence>
<feature type="transmembrane region" description="Helical" evidence="14">
    <location>
        <begin position="216"/>
        <end position="238"/>
    </location>
</feature>
<comment type="subunit">
    <text evidence="2">Homodimer.</text>
</comment>
<reference evidence="15" key="1">
    <citation type="journal article" date="2023" name="PeerJ">
        <title>Selection and evaluation of lactic acid bacteria from chicken feces in Thailand as potential probiotics.</title>
        <authorList>
            <person name="Khurajog B."/>
            <person name="Disastra Y."/>
            <person name="Lawwyne L.D."/>
            <person name="Sirichokchatchawan W."/>
            <person name="Niyomtham W."/>
            <person name="Yindee J."/>
            <person name="Hampson D.J."/>
            <person name="Prapasarakul N."/>
        </authorList>
    </citation>
    <scope>NUCLEOTIDE SEQUENCE</scope>
    <source>
        <strain evidence="15">BF9</strain>
    </source>
</reference>
<dbReference type="GO" id="GO:0005886">
    <property type="term" value="C:plasma membrane"/>
    <property type="evidence" value="ECO:0007669"/>
    <property type="project" value="UniProtKB-SubCell"/>
</dbReference>
<comment type="subcellular location">
    <subcellularLocation>
        <location evidence="1">Cell membrane</location>
        <topology evidence="1">Multi-pass membrane protein</topology>
    </subcellularLocation>
</comment>
<evidence type="ECO:0000256" key="6">
    <source>
        <dbReference type="ARBA" id="ARBA00022683"/>
    </source>
</evidence>
<feature type="transmembrane region" description="Helical" evidence="14">
    <location>
        <begin position="87"/>
        <end position="106"/>
    </location>
</feature>
<evidence type="ECO:0000256" key="9">
    <source>
        <dbReference type="ARBA" id="ARBA00023136"/>
    </source>
</evidence>
<evidence type="ECO:0000256" key="1">
    <source>
        <dbReference type="ARBA" id="ARBA00004651"/>
    </source>
</evidence>
<reference evidence="15" key="2">
    <citation type="submission" date="2023-10" db="EMBL/GenBank/DDBJ databases">
        <authorList>
            <person name="Khurajog B."/>
        </authorList>
    </citation>
    <scope>NUCLEOTIDE SEQUENCE</scope>
    <source>
        <strain evidence="15">BF9</strain>
    </source>
</reference>
<evidence type="ECO:0000313" key="15">
    <source>
        <dbReference type="EMBL" id="MDV2621802.1"/>
    </source>
</evidence>
<gene>
    <name evidence="15" type="ORF">R0G89_08680</name>
</gene>
<evidence type="ECO:0000256" key="8">
    <source>
        <dbReference type="ARBA" id="ARBA00022989"/>
    </source>
</evidence>
<dbReference type="GO" id="GO:0009401">
    <property type="term" value="P:phosphoenolpyruvate-dependent sugar phosphotransferase system"/>
    <property type="evidence" value="ECO:0007669"/>
    <property type="project" value="UniProtKB-KW"/>
</dbReference>
<dbReference type="InterPro" id="IPR004703">
    <property type="entry name" value="PTS_sugar-sp_permease"/>
</dbReference>
<dbReference type="PANTHER" id="PTHR33843:SF4">
    <property type="entry name" value="ASCORBATE-SPECIFIC PTS SYSTEM EIIC COMPONENT"/>
    <property type="match status" value="1"/>
</dbReference>
<evidence type="ECO:0000256" key="12">
    <source>
        <dbReference type="ARBA" id="ARBA00039702"/>
    </source>
</evidence>
<accession>A0AAW8YI28</accession>
<dbReference type="RefSeq" id="WP_317072415.1">
    <property type="nucleotide sequence ID" value="NZ_JAWJAV010000005.1"/>
</dbReference>
<evidence type="ECO:0000256" key="2">
    <source>
        <dbReference type="ARBA" id="ARBA00011738"/>
    </source>
</evidence>
<evidence type="ECO:0000256" key="14">
    <source>
        <dbReference type="SAM" id="Phobius"/>
    </source>
</evidence>
<feature type="transmembrane region" description="Helical" evidence="14">
    <location>
        <begin position="139"/>
        <end position="161"/>
    </location>
</feature>
<keyword evidence="6" id="KW-0598">Phosphotransferase system</keyword>
<feature type="transmembrane region" description="Helical" evidence="14">
    <location>
        <begin position="245"/>
        <end position="267"/>
    </location>
</feature>
<feature type="transmembrane region" description="Helical" evidence="14">
    <location>
        <begin position="12"/>
        <end position="27"/>
    </location>
</feature>
<name>A0AAW8YI28_PEDAC</name>
<organism evidence="15 16">
    <name type="scientific">Pediococcus acidilactici</name>
    <dbReference type="NCBI Taxonomy" id="1254"/>
    <lineage>
        <taxon>Bacteria</taxon>
        <taxon>Bacillati</taxon>
        <taxon>Bacillota</taxon>
        <taxon>Bacilli</taxon>
        <taxon>Lactobacillales</taxon>
        <taxon>Lactobacillaceae</taxon>
        <taxon>Pediococcus</taxon>
        <taxon>Pediococcus acidilactici group</taxon>
    </lineage>
</organism>
<feature type="transmembrane region" description="Helical" evidence="14">
    <location>
        <begin position="173"/>
        <end position="191"/>
    </location>
</feature>
<keyword evidence="4" id="KW-1003">Cell membrane</keyword>
<evidence type="ECO:0000256" key="7">
    <source>
        <dbReference type="ARBA" id="ARBA00022692"/>
    </source>
</evidence>
<keyword evidence="9 14" id="KW-0472">Membrane</keyword>
<evidence type="ECO:0000256" key="5">
    <source>
        <dbReference type="ARBA" id="ARBA00022597"/>
    </source>
</evidence>
<feature type="transmembrane region" description="Helical" evidence="14">
    <location>
        <begin position="330"/>
        <end position="351"/>
    </location>
</feature>
<keyword evidence="3" id="KW-0813">Transport</keyword>
<dbReference type="InterPro" id="IPR051562">
    <property type="entry name" value="Ascorbate-PTS_EIIC"/>
</dbReference>
<keyword evidence="5" id="KW-0762">Sugar transport</keyword>
<evidence type="ECO:0000256" key="3">
    <source>
        <dbReference type="ARBA" id="ARBA00022448"/>
    </source>
</evidence>
<evidence type="ECO:0000256" key="10">
    <source>
        <dbReference type="ARBA" id="ARBA00037387"/>
    </source>
</evidence>
<keyword evidence="8 14" id="KW-1133">Transmembrane helix</keyword>
<dbReference type="EMBL" id="JAWJAV010000005">
    <property type="protein sequence ID" value="MDV2621802.1"/>
    <property type="molecule type" value="Genomic_DNA"/>
</dbReference>
<comment type="similarity">
    <text evidence="11">Belongs to the UlaA family.</text>
</comment>
<dbReference type="PANTHER" id="PTHR33843">
    <property type="entry name" value="ASCORBATE-SPECIFIC PTS SYSTEM EIIC COMPONENT"/>
    <property type="match status" value="1"/>
</dbReference>
<dbReference type="Proteomes" id="UP001280897">
    <property type="component" value="Unassembled WGS sequence"/>
</dbReference>
<evidence type="ECO:0000256" key="13">
    <source>
        <dbReference type="ARBA" id="ARBA00042859"/>
    </source>
</evidence>
<feature type="transmembrane region" description="Helical" evidence="14">
    <location>
        <begin position="39"/>
        <end position="62"/>
    </location>
</feature>
<keyword evidence="7 14" id="KW-0812">Transmembrane</keyword>
<protein>
    <recommendedName>
        <fullName evidence="12">Ascorbate-specific PTS system EIIC component</fullName>
    </recommendedName>
    <alternativeName>
        <fullName evidence="13">Ascorbate-specific permease IIC component UlaA</fullName>
    </alternativeName>
</protein>
<feature type="transmembrane region" description="Helical" evidence="14">
    <location>
        <begin position="390"/>
        <end position="413"/>
    </location>
</feature>
<feature type="transmembrane region" description="Helical" evidence="14">
    <location>
        <begin position="113"/>
        <end position="133"/>
    </location>
</feature>
<feature type="transmembrane region" description="Helical" evidence="14">
    <location>
        <begin position="357"/>
        <end position="378"/>
    </location>
</feature>
<dbReference type="Pfam" id="PF03611">
    <property type="entry name" value="EIIC-GAT"/>
    <property type="match status" value="1"/>
</dbReference>
<dbReference type="AlphaFoldDB" id="A0AAW8YI28"/>
<proteinExistence type="inferred from homology"/>
<comment type="function">
    <text evidence="10">The phosphoenolpyruvate-dependent sugar phosphotransferase system (sugar PTS), a major carbohydrate active transport system, catalyzes the phosphorylation of incoming sugar substrates concomitantly with their translocation across the cell membrane. The enzyme II UlaABC PTS system is involved in ascorbate transport.</text>
</comment>
<feature type="transmembrane region" description="Helical" evidence="14">
    <location>
        <begin position="305"/>
        <end position="323"/>
    </location>
</feature>